<dbReference type="AlphaFoldDB" id="A0A9W7WWY5"/>
<keyword evidence="2" id="KW-1185">Reference proteome</keyword>
<name>A0A9W7WWY5_TRIRA</name>
<dbReference type="EMBL" id="JAFHDT010000005">
    <property type="protein sequence ID" value="KAI7809992.1"/>
    <property type="molecule type" value="Genomic_DNA"/>
</dbReference>
<protein>
    <submittedName>
        <fullName evidence="1">Uncharacterized protein</fullName>
    </submittedName>
</protein>
<organism evidence="1 2">
    <name type="scientific">Triplophysa rosa</name>
    <name type="common">Cave loach</name>
    <dbReference type="NCBI Taxonomy" id="992332"/>
    <lineage>
        <taxon>Eukaryota</taxon>
        <taxon>Metazoa</taxon>
        <taxon>Chordata</taxon>
        <taxon>Craniata</taxon>
        <taxon>Vertebrata</taxon>
        <taxon>Euteleostomi</taxon>
        <taxon>Actinopterygii</taxon>
        <taxon>Neopterygii</taxon>
        <taxon>Teleostei</taxon>
        <taxon>Ostariophysi</taxon>
        <taxon>Cypriniformes</taxon>
        <taxon>Nemacheilidae</taxon>
        <taxon>Triplophysa</taxon>
    </lineage>
</organism>
<evidence type="ECO:0000313" key="2">
    <source>
        <dbReference type="Proteomes" id="UP001059041"/>
    </source>
</evidence>
<reference evidence="1" key="1">
    <citation type="submission" date="2021-02" db="EMBL/GenBank/DDBJ databases">
        <title>Comparative genomics reveals that relaxation of natural selection precedes convergent phenotypic evolution of cavefish.</title>
        <authorList>
            <person name="Peng Z."/>
        </authorList>
    </citation>
    <scope>NUCLEOTIDE SEQUENCE</scope>
    <source>
        <tissue evidence="1">Muscle</tissue>
    </source>
</reference>
<proteinExistence type="predicted"/>
<feature type="non-terminal residue" evidence="1">
    <location>
        <position position="303"/>
    </location>
</feature>
<sequence length="303" mass="33717">CTSLTGSEISRRDARVHAQEKNCGPRAHNGRMLALLFQLESAEWSCANLHVSCVTEMMIDVWKFIYRPHLFKRAACRNVKFRLISAEATVHCGKDCEPLMVERWMFPRASKAAARWRQCERTCWRCFYSLKTAAYLPLICFTCRGRPRCPPQNPDESEGLSRIPACVDRAEALNPSVHTHLKPLSPASHPLIWRSGALEEDFINSVSHKTDSNIAKWTALRESPLIVPCLQYGRVCVCAVRLSWCSSPDSDDDDGASGGEVNILTALMSMLLGGGTFLSLTPKAAAAHPHVCRCLKIGSAYLL</sequence>
<evidence type="ECO:0000313" key="1">
    <source>
        <dbReference type="EMBL" id="KAI7809992.1"/>
    </source>
</evidence>
<dbReference type="Proteomes" id="UP001059041">
    <property type="component" value="Linkage Group LG5"/>
</dbReference>
<gene>
    <name evidence="1" type="ORF">IRJ41_020689</name>
</gene>
<comment type="caution">
    <text evidence="1">The sequence shown here is derived from an EMBL/GenBank/DDBJ whole genome shotgun (WGS) entry which is preliminary data.</text>
</comment>
<accession>A0A9W7WWY5</accession>